<name>A0A918MP65_9FLAO</name>
<keyword evidence="2" id="KW-1185">Reference proteome</keyword>
<dbReference type="EMBL" id="BMWP01000027">
    <property type="protein sequence ID" value="GGW45582.1"/>
    <property type="molecule type" value="Genomic_DNA"/>
</dbReference>
<gene>
    <name evidence="1" type="ORF">GCM10007383_32480</name>
</gene>
<accession>A0A918MP65</accession>
<dbReference type="AlphaFoldDB" id="A0A918MP65"/>
<organism evidence="1 2">
    <name type="scientific">Arenibacter certesii</name>
    <dbReference type="NCBI Taxonomy" id="228955"/>
    <lineage>
        <taxon>Bacteria</taxon>
        <taxon>Pseudomonadati</taxon>
        <taxon>Bacteroidota</taxon>
        <taxon>Flavobacteriia</taxon>
        <taxon>Flavobacteriales</taxon>
        <taxon>Flavobacteriaceae</taxon>
        <taxon>Arenibacter</taxon>
    </lineage>
</organism>
<reference evidence="1" key="2">
    <citation type="submission" date="2020-09" db="EMBL/GenBank/DDBJ databases">
        <authorList>
            <person name="Sun Q."/>
            <person name="Kim S."/>
        </authorList>
    </citation>
    <scope>NUCLEOTIDE SEQUENCE</scope>
    <source>
        <strain evidence="1">KCTC 12113</strain>
    </source>
</reference>
<evidence type="ECO:0000313" key="1">
    <source>
        <dbReference type="EMBL" id="GGW45582.1"/>
    </source>
</evidence>
<dbReference type="RefSeq" id="WP_026814365.1">
    <property type="nucleotide sequence ID" value="NZ_BMWP01000027.1"/>
</dbReference>
<protein>
    <submittedName>
        <fullName evidence="1">Uncharacterized protein</fullName>
    </submittedName>
</protein>
<reference evidence="1" key="1">
    <citation type="journal article" date="2014" name="Int. J. Syst. Evol. Microbiol.">
        <title>Complete genome sequence of Corynebacterium casei LMG S-19264T (=DSM 44701T), isolated from a smear-ripened cheese.</title>
        <authorList>
            <consortium name="US DOE Joint Genome Institute (JGI-PGF)"/>
            <person name="Walter F."/>
            <person name="Albersmeier A."/>
            <person name="Kalinowski J."/>
            <person name="Ruckert C."/>
        </authorList>
    </citation>
    <scope>NUCLEOTIDE SEQUENCE</scope>
    <source>
        <strain evidence="1">KCTC 12113</strain>
    </source>
</reference>
<proteinExistence type="predicted"/>
<dbReference type="Proteomes" id="UP000634668">
    <property type="component" value="Unassembled WGS sequence"/>
</dbReference>
<sequence>MIWNNISGENLMEFCHRNISSYQNNYNLLNNNFINRNKIKNIRKKSDLITSSIINYFSLNAELELEDLYFTLKKSNSDFWDKLFFHCVALATTEILLEPGDFDIDKSTTRAIAIFTKELKDFGKFNDPELVSLKFDLIKEKIKMNLITIPTLFEK</sequence>
<comment type="caution">
    <text evidence="1">The sequence shown here is derived from an EMBL/GenBank/DDBJ whole genome shotgun (WGS) entry which is preliminary data.</text>
</comment>
<evidence type="ECO:0000313" key="2">
    <source>
        <dbReference type="Proteomes" id="UP000634668"/>
    </source>
</evidence>